<proteinExistence type="predicted"/>
<gene>
    <name evidence="1" type="ORF">XAT740_LOCUS53186</name>
</gene>
<evidence type="ECO:0000313" key="2">
    <source>
        <dbReference type="Proteomes" id="UP000663828"/>
    </source>
</evidence>
<keyword evidence="2" id="KW-1185">Reference proteome</keyword>
<accession>A0A816DPR2</accession>
<dbReference type="AlphaFoldDB" id="A0A816DPR2"/>
<reference evidence="1" key="1">
    <citation type="submission" date="2021-02" db="EMBL/GenBank/DDBJ databases">
        <authorList>
            <person name="Nowell W R."/>
        </authorList>
    </citation>
    <scope>NUCLEOTIDE SEQUENCE</scope>
</reference>
<comment type="caution">
    <text evidence="1">The sequence shown here is derived from an EMBL/GenBank/DDBJ whole genome shotgun (WGS) entry which is preliminary data.</text>
</comment>
<sequence>METCIQSRPMTSHRIRSYETTYQREYSIVRKATNIDEGVPAGQRFLIGCPYELNEPVGVTSYTDDYPEKTNIQREPIIRPNTPRANRPHTHPQFPYIPRQSVITSPDITEKIKKALKSQFNTTYRTDFLGAPQGFPLPLAYNSSRSFWRNRAYQPSNSEQKCSLRPTTAPVGRYAYTRRAPAEAIIPLTLPMWRKGSSQTSYKTEFSEKAPSELYMKNFVDHFSGPMDQQS</sequence>
<dbReference type="EMBL" id="CAJNOR010009018">
    <property type="protein sequence ID" value="CAF1640222.1"/>
    <property type="molecule type" value="Genomic_DNA"/>
</dbReference>
<dbReference type="Proteomes" id="UP000663828">
    <property type="component" value="Unassembled WGS sequence"/>
</dbReference>
<protein>
    <submittedName>
        <fullName evidence="1">Uncharacterized protein</fullName>
    </submittedName>
</protein>
<evidence type="ECO:0000313" key="1">
    <source>
        <dbReference type="EMBL" id="CAF1640222.1"/>
    </source>
</evidence>
<organism evidence="1 2">
    <name type="scientific">Adineta ricciae</name>
    <name type="common">Rotifer</name>
    <dbReference type="NCBI Taxonomy" id="249248"/>
    <lineage>
        <taxon>Eukaryota</taxon>
        <taxon>Metazoa</taxon>
        <taxon>Spiralia</taxon>
        <taxon>Gnathifera</taxon>
        <taxon>Rotifera</taxon>
        <taxon>Eurotatoria</taxon>
        <taxon>Bdelloidea</taxon>
        <taxon>Adinetida</taxon>
        <taxon>Adinetidae</taxon>
        <taxon>Adineta</taxon>
    </lineage>
</organism>
<name>A0A816DPR2_ADIRI</name>